<dbReference type="PANTHER" id="PTHR18895">
    <property type="entry name" value="HEMK METHYLTRANSFERASE"/>
    <property type="match status" value="1"/>
</dbReference>
<evidence type="ECO:0000256" key="4">
    <source>
        <dbReference type="ARBA" id="ARBA00048391"/>
    </source>
</evidence>
<feature type="binding site" evidence="5">
    <location>
        <position position="184"/>
    </location>
    <ligand>
        <name>S-adenosyl-L-methionine</name>
        <dbReference type="ChEBI" id="CHEBI:59789"/>
    </ligand>
</feature>
<dbReference type="SUPFAM" id="SSF53335">
    <property type="entry name" value="S-adenosyl-L-methionine-dependent methyltransferases"/>
    <property type="match status" value="1"/>
</dbReference>
<evidence type="ECO:0000313" key="8">
    <source>
        <dbReference type="EMBL" id="MBE3637136.1"/>
    </source>
</evidence>
<dbReference type="EC" id="2.1.1.297" evidence="5"/>
<dbReference type="Pfam" id="PF17827">
    <property type="entry name" value="PrmC_N"/>
    <property type="match status" value="1"/>
</dbReference>
<comment type="catalytic activity">
    <reaction evidence="4 5">
        <text>L-glutaminyl-[peptide chain release factor] + S-adenosyl-L-methionine = N(5)-methyl-L-glutaminyl-[peptide chain release factor] + S-adenosyl-L-homocysteine + H(+)</text>
        <dbReference type="Rhea" id="RHEA:42896"/>
        <dbReference type="Rhea" id="RHEA-COMP:10271"/>
        <dbReference type="Rhea" id="RHEA-COMP:10272"/>
        <dbReference type="ChEBI" id="CHEBI:15378"/>
        <dbReference type="ChEBI" id="CHEBI:30011"/>
        <dbReference type="ChEBI" id="CHEBI:57856"/>
        <dbReference type="ChEBI" id="CHEBI:59789"/>
        <dbReference type="ChEBI" id="CHEBI:61891"/>
        <dbReference type="EC" id="2.1.1.297"/>
    </reaction>
</comment>
<keyword evidence="9" id="KW-1185">Reference proteome</keyword>
<feature type="domain" description="Release factor glutamine methyltransferase N-terminal" evidence="7">
    <location>
        <begin position="8"/>
        <end position="77"/>
    </location>
</feature>
<keyword evidence="3 5" id="KW-0949">S-adenosyl-L-methionine</keyword>
<name>A0A8J6Z6K0_9RHOB</name>
<feature type="binding site" evidence="5">
    <location>
        <position position="141"/>
    </location>
    <ligand>
        <name>S-adenosyl-L-methionine</name>
        <dbReference type="ChEBI" id="CHEBI:59789"/>
    </ligand>
</feature>
<dbReference type="PANTHER" id="PTHR18895:SF74">
    <property type="entry name" value="MTRF1L RELEASE FACTOR GLUTAMINE METHYLTRANSFERASE"/>
    <property type="match status" value="1"/>
</dbReference>
<dbReference type="InterPro" id="IPR050320">
    <property type="entry name" value="N5-glutamine_MTase"/>
</dbReference>
<evidence type="ECO:0000256" key="2">
    <source>
        <dbReference type="ARBA" id="ARBA00022679"/>
    </source>
</evidence>
<organism evidence="8 9">
    <name type="scientific">Mangrovicoccus algicola</name>
    <dbReference type="NCBI Taxonomy" id="2771008"/>
    <lineage>
        <taxon>Bacteria</taxon>
        <taxon>Pseudomonadati</taxon>
        <taxon>Pseudomonadota</taxon>
        <taxon>Alphaproteobacteria</taxon>
        <taxon>Rhodobacterales</taxon>
        <taxon>Paracoccaceae</taxon>
        <taxon>Mangrovicoccus</taxon>
    </lineage>
</organism>
<dbReference type="GO" id="GO:0003676">
    <property type="term" value="F:nucleic acid binding"/>
    <property type="evidence" value="ECO:0007669"/>
    <property type="project" value="InterPro"/>
</dbReference>
<keyword evidence="1 5" id="KW-0489">Methyltransferase</keyword>
<dbReference type="PROSITE" id="PS00092">
    <property type="entry name" value="N6_MTASE"/>
    <property type="match status" value="1"/>
</dbReference>
<dbReference type="Gene3D" id="3.40.50.150">
    <property type="entry name" value="Vaccinia Virus protein VP39"/>
    <property type="match status" value="1"/>
</dbReference>
<dbReference type="RefSeq" id="WP_193179391.1">
    <property type="nucleotide sequence ID" value="NZ_JACVXA010000006.1"/>
</dbReference>
<keyword evidence="2 5" id="KW-0808">Transferase</keyword>
<evidence type="ECO:0000259" key="7">
    <source>
        <dbReference type="Pfam" id="PF17827"/>
    </source>
</evidence>
<feature type="domain" description="Methyltransferase small" evidence="6">
    <location>
        <begin position="101"/>
        <end position="192"/>
    </location>
</feature>
<dbReference type="InterPro" id="IPR007848">
    <property type="entry name" value="Small_mtfrase_dom"/>
</dbReference>
<dbReference type="GO" id="GO:0102559">
    <property type="term" value="F:peptide chain release factor N(5)-glutamine methyltransferase activity"/>
    <property type="evidence" value="ECO:0007669"/>
    <property type="project" value="UniProtKB-EC"/>
</dbReference>
<dbReference type="InterPro" id="IPR029063">
    <property type="entry name" value="SAM-dependent_MTases_sf"/>
</dbReference>
<dbReference type="Gene3D" id="1.10.8.10">
    <property type="entry name" value="DNA helicase RuvA subunit, C-terminal domain"/>
    <property type="match status" value="1"/>
</dbReference>
<dbReference type="HAMAP" id="MF_02126">
    <property type="entry name" value="RF_methyltr_PrmC"/>
    <property type="match status" value="1"/>
</dbReference>
<dbReference type="CDD" id="cd02440">
    <property type="entry name" value="AdoMet_MTases"/>
    <property type="match status" value="1"/>
</dbReference>
<proteinExistence type="inferred from homology"/>
<reference evidence="8" key="1">
    <citation type="submission" date="2020-09" db="EMBL/GenBank/DDBJ databases">
        <title>A novel bacterium of genus Mangrovicoccus, isolated from South China Sea.</title>
        <authorList>
            <person name="Huang H."/>
            <person name="Mo K."/>
            <person name="Hu Y."/>
        </authorList>
    </citation>
    <scope>NUCLEOTIDE SEQUENCE</scope>
    <source>
        <strain evidence="8">HB182678</strain>
    </source>
</reference>
<evidence type="ECO:0000256" key="1">
    <source>
        <dbReference type="ARBA" id="ARBA00022603"/>
    </source>
</evidence>
<feature type="binding site" evidence="5">
    <location>
        <begin position="118"/>
        <end position="122"/>
    </location>
    <ligand>
        <name>S-adenosyl-L-methionine</name>
        <dbReference type="ChEBI" id="CHEBI:59789"/>
    </ligand>
</feature>
<dbReference type="Pfam" id="PF05175">
    <property type="entry name" value="MTS"/>
    <property type="match status" value="1"/>
</dbReference>
<evidence type="ECO:0000256" key="3">
    <source>
        <dbReference type="ARBA" id="ARBA00022691"/>
    </source>
</evidence>
<accession>A0A8J6Z6K0</accession>
<gene>
    <name evidence="5 8" type="primary">prmC</name>
    <name evidence="8" type="ORF">ICN82_02810</name>
</gene>
<dbReference type="InterPro" id="IPR019874">
    <property type="entry name" value="RF_methyltr_PrmC"/>
</dbReference>
<comment type="caution">
    <text evidence="8">The sequence shown here is derived from an EMBL/GenBank/DDBJ whole genome shotgun (WGS) entry which is preliminary data.</text>
</comment>
<dbReference type="EMBL" id="JACVXA010000006">
    <property type="protein sequence ID" value="MBE3637136.1"/>
    <property type="molecule type" value="Genomic_DNA"/>
</dbReference>
<sequence>MSPTVGAAMRAAIARLAAAGVADPARDVRRLAAEALGLTPSRLVLAERDPWPEGAEARFRAMLDARAARQPVAQILGRRDFFGRRFRVTPDVLDPRPETEALILEALRQPAARILDIGTGSGCILLTLLAEWPDATGVATDASAAALDVARGNAASLGLAGRAAFRLGDWTAGAEGPFDLIVSNPPYIAEAELAALAPDVTRWEPAMALSPGIDGLAAYRAILPQAFARLSGGGRLLLEIGAAQGPDVADLCAGAGFSAIRILPDLDGRDRVVAAIRP</sequence>
<feature type="binding site" evidence="5">
    <location>
        <begin position="184"/>
        <end position="187"/>
    </location>
    <ligand>
        <name>substrate</name>
    </ligand>
</feature>
<comment type="similarity">
    <text evidence="5">Belongs to the protein N5-glutamine methyltransferase family. PrmC subfamily.</text>
</comment>
<evidence type="ECO:0000256" key="5">
    <source>
        <dbReference type="HAMAP-Rule" id="MF_02126"/>
    </source>
</evidence>
<dbReference type="NCBIfam" id="TIGR03534">
    <property type="entry name" value="RF_mod_PrmC"/>
    <property type="match status" value="1"/>
</dbReference>
<comment type="function">
    <text evidence="5">Methylates the class 1 translation termination release factors RF1/PrfA and RF2/PrfB on the glutamine residue of the universally conserved GGQ motif.</text>
</comment>
<dbReference type="GO" id="GO:0032259">
    <property type="term" value="P:methylation"/>
    <property type="evidence" value="ECO:0007669"/>
    <property type="project" value="UniProtKB-KW"/>
</dbReference>
<dbReference type="AlphaFoldDB" id="A0A8J6Z6K0"/>
<dbReference type="Proteomes" id="UP000609121">
    <property type="component" value="Unassembled WGS sequence"/>
</dbReference>
<dbReference type="InterPro" id="IPR002052">
    <property type="entry name" value="DNA_methylase_N6_adenine_CS"/>
</dbReference>
<evidence type="ECO:0000259" key="6">
    <source>
        <dbReference type="Pfam" id="PF05175"/>
    </source>
</evidence>
<feature type="binding site" evidence="5">
    <location>
        <position position="170"/>
    </location>
    <ligand>
        <name>S-adenosyl-L-methionine</name>
        <dbReference type="ChEBI" id="CHEBI:59789"/>
    </ligand>
</feature>
<evidence type="ECO:0000313" key="9">
    <source>
        <dbReference type="Proteomes" id="UP000609121"/>
    </source>
</evidence>
<dbReference type="NCBIfam" id="TIGR00536">
    <property type="entry name" value="hemK_fam"/>
    <property type="match status" value="1"/>
</dbReference>
<protein>
    <recommendedName>
        <fullName evidence="5">Release factor glutamine methyltransferase</fullName>
        <shortName evidence="5">RF MTase</shortName>
        <ecNumber evidence="5">2.1.1.297</ecNumber>
    </recommendedName>
    <alternativeName>
        <fullName evidence="5">N5-glutamine methyltransferase PrmC</fullName>
    </alternativeName>
    <alternativeName>
        <fullName evidence="5">Protein-(glutamine-N5) MTase PrmC</fullName>
    </alternativeName>
    <alternativeName>
        <fullName evidence="5">Protein-glutamine N-methyltransferase PrmC</fullName>
    </alternativeName>
</protein>
<dbReference type="InterPro" id="IPR040758">
    <property type="entry name" value="PrmC_N"/>
</dbReference>
<dbReference type="InterPro" id="IPR004556">
    <property type="entry name" value="HemK-like"/>
</dbReference>